<proteinExistence type="predicted"/>
<dbReference type="RefSeq" id="WP_198734506.1">
    <property type="nucleotide sequence ID" value="NZ_JAEINH010000012.1"/>
</dbReference>
<evidence type="ECO:0000313" key="2">
    <source>
        <dbReference type="EMBL" id="MBI9115939.1"/>
    </source>
</evidence>
<evidence type="ECO:0000313" key="3">
    <source>
        <dbReference type="Proteomes" id="UP000602087"/>
    </source>
</evidence>
<keyword evidence="3" id="KW-1185">Reference proteome</keyword>
<sequence length="292" mass="30864">MKNWHKALVCGLAASVLVGCSGGSDPKPAAGAASATETATAAEGTEATEGDNPWCEQGDVTDELEVTFGEMAAASDEWAEDLDREWRHYFPVTITNVSDKPCVFIVKLDAAVEGGDTGNEDLTIPLDPGQSYHAQAFDLEVLTEFSGDSEDATPTSDITPSVYSLSRAPLLDYYETELDVEGVVGTGATAKLVSHITMIGRNAQMPDRIASADDDTVTIVGLDAEGDVIAKGTTVIEPVEDGETATVETLAGGGDSSMNVRNQVPLSNYDDVVTWEIAMLQPVYTEIHEIGL</sequence>
<dbReference type="PROSITE" id="PS51257">
    <property type="entry name" value="PROKAR_LIPOPROTEIN"/>
    <property type="match status" value="1"/>
</dbReference>
<organism evidence="2 3">
    <name type="scientific">Sanguibacter suaedae</name>
    <dbReference type="NCBI Taxonomy" id="2795737"/>
    <lineage>
        <taxon>Bacteria</taxon>
        <taxon>Bacillati</taxon>
        <taxon>Actinomycetota</taxon>
        <taxon>Actinomycetes</taxon>
        <taxon>Micrococcales</taxon>
        <taxon>Sanguibacteraceae</taxon>
        <taxon>Sanguibacter</taxon>
    </lineage>
</organism>
<feature type="region of interest" description="Disordered" evidence="1">
    <location>
        <begin position="26"/>
        <end position="55"/>
    </location>
</feature>
<gene>
    <name evidence="2" type="ORF">JAV76_13045</name>
</gene>
<dbReference type="Proteomes" id="UP000602087">
    <property type="component" value="Unassembled WGS sequence"/>
</dbReference>
<evidence type="ECO:0000256" key="1">
    <source>
        <dbReference type="SAM" id="MobiDB-lite"/>
    </source>
</evidence>
<reference evidence="2" key="1">
    <citation type="submission" date="2020-12" db="EMBL/GenBank/DDBJ databases">
        <title>Sanguibacter suaedae sp. nov., isolated from Suaeda aralocaspica.</title>
        <authorList>
            <person name="Ma Q."/>
        </authorList>
    </citation>
    <scope>NUCLEOTIDE SEQUENCE</scope>
    <source>
        <strain evidence="2">YZGR15</strain>
    </source>
</reference>
<accession>A0A934I5F7</accession>
<comment type="caution">
    <text evidence="2">The sequence shown here is derived from an EMBL/GenBank/DDBJ whole genome shotgun (WGS) entry which is preliminary data.</text>
</comment>
<dbReference type="EMBL" id="JAEINH010000012">
    <property type="protein sequence ID" value="MBI9115939.1"/>
    <property type="molecule type" value="Genomic_DNA"/>
</dbReference>
<protein>
    <submittedName>
        <fullName evidence="2">Uncharacterized protein</fullName>
    </submittedName>
</protein>
<feature type="compositionally biased region" description="Low complexity" evidence="1">
    <location>
        <begin position="29"/>
        <end position="47"/>
    </location>
</feature>
<dbReference type="AlphaFoldDB" id="A0A934I5F7"/>
<name>A0A934I5F7_9MICO</name>